<accession>A0ABR1C5U0</accession>
<evidence type="ECO:0000313" key="2">
    <source>
        <dbReference type="Proteomes" id="UP001303046"/>
    </source>
</evidence>
<proteinExistence type="predicted"/>
<keyword evidence="2" id="KW-1185">Reference proteome</keyword>
<name>A0ABR1C5U0_NECAM</name>
<evidence type="ECO:0000313" key="1">
    <source>
        <dbReference type="EMBL" id="KAK6732810.1"/>
    </source>
</evidence>
<comment type="caution">
    <text evidence="1">The sequence shown here is derived from an EMBL/GenBank/DDBJ whole genome shotgun (WGS) entry which is preliminary data.</text>
</comment>
<dbReference type="Proteomes" id="UP001303046">
    <property type="component" value="Unassembled WGS sequence"/>
</dbReference>
<gene>
    <name evidence="1" type="primary">Necator_chrII.g4697</name>
    <name evidence="1" type="ORF">RB195_016905</name>
</gene>
<dbReference type="EMBL" id="JAVFWL010000002">
    <property type="protein sequence ID" value="KAK6732810.1"/>
    <property type="molecule type" value="Genomic_DNA"/>
</dbReference>
<reference evidence="1 2" key="1">
    <citation type="submission" date="2023-08" db="EMBL/GenBank/DDBJ databases">
        <title>A Necator americanus chromosomal reference genome.</title>
        <authorList>
            <person name="Ilik V."/>
            <person name="Petrzelkova K.J."/>
            <person name="Pardy F."/>
            <person name="Fuh T."/>
            <person name="Niatou-Singa F.S."/>
            <person name="Gouil Q."/>
            <person name="Baker L."/>
            <person name="Ritchie M.E."/>
            <person name="Jex A.R."/>
            <person name="Gazzola D."/>
            <person name="Li H."/>
            <person name="Toshio Fujiwara R."/>
            <person name="Zhan B."/>
            <person name="Aroian R.V."/>
            <person name="Pafco B."/>
            <person name="Schwarz E.M."/>
        </authorList>
    </citation>
    <scope>NUCLEOTIDE SEQUENCE [LARGE SCALE GENOMIC DNA]</scope>
    <source>
        <strain evidence="1 2">Aroian</strain>
        <tissue evidence="1">Whole animal</tissue>
    </source>
</reference>
<organism evidence="1 2">
    <name type="scientific">Necator americanus</name>
    <name type="common">Human hookworm</name>
    <dbReference type="NCBI Taxonomy" id="51031"/>
    <lineage>
        <taxon>Eukaryota</taxon>
        <taxon>Metazoa</taxon>
        <taxon>Ecdysozoa</taxon>
        <taxon>Nematoda</taxon>
        <taxon>Chromadorea</taxon>
        <taxon>Rhabditida</taxon>
        <taxon>Rhabditina</taxon>
        <taxon>Rhabditomorpha</taxon>
        <taxon>Strongyloidea</taxon>
        <taxon>Ancylostomatidae</taxon>
        <taxon>Bunostominae</taxon>
        <taxon>Necator</taxon>
    </lineage>
</organism>
<protein>
    <submittedName>
        <fullName evidence="1">Uncharacterized protein</fullName>
    </submittedName>
</protein>
<sequence>MQNTPTIEQKPKKITFDKLLEQHLGSFGRYQISQIILVCSPTTLLALHVMSWTFVGLSSEVKKTPNNKNAECRLLNTDRRWEYCSGKSPTLIFKSSRRLRVVRRDGKFPLIWASCWRLVKAI</sequence>